<dbReference type="Pfam" id="PF14276">
    <property type="entry name" value="DUF4363"/>
    <property type="match status" value="1"/>
</dbReference>
<dbReference type="InterPro" id="IPR025373">
    <property type="entry name" value="DUF4363"/>
</dbReference>
<dbReference type="EMBL" id="SLUI01000007">
    <property type="protein sequence ID" value="TCL36891.1"/>
    <property type="molecule type" value="Genomic_DNA"/>
</dbReference>
<dbReference type="OrthoDB" id="3034917at2"/>
<feature type="signal peptide" evidence="1">
    <location>
        <begin position="1"/>
        <end position="32"/>
    </location>
</feature>
<reference evidence="2 3" key="1">
    <citation type="submission" date="2019-03" db="EMBL/GenBank/DDBJ databases">
        <title>Genomic Encyclopedia of Type Strains, Phase IV (KMG-IV): sequencing the most valuable type-strain genomes for metagenomic binning, comparative biology and taxonomic classification.</title>
        <authorList>
            <person name="Goeker M."/>
        </authorList>
    </citation>
    <scope>NUCLEOTIDE SEQUENCE [LARGE SCALE GENOMIC DNA]</scope>
    <source>
        <strain evidence="2 3">DSM 15969</strain>
    </source>
</reference>
<sequence length="126" mass="14150">MLYNTHNRLKKCVLTAVLLSVLLLSCSCTLLTKPLDNRTGFTSALAQVETSIKNDDWQQAKTSLETSKKAWNKMKPLLQVDIDHDYIKDIEDGFVKLDGYVATKDKPNSLVAVLLVKHTWGNIGLF</sequence>
<keyword evidence="3" id="KW-1185">Reference proteome</keyword>
<evidence type="ECO:0000256" key="1">
    <source>
        <dbReference type="SAM" id="SignalP"/>
    </source>
</evidence>
<protein>
    <submittedName>
        <fullName evidence="2">Uncharacterized protein DUF4363</fullName>
    </submittedName>
</protein>
<comment type="caution">
    <text evidence="2">The sequence shown here is derived from an EMBL/GenBank/DDBJ whole genome shotgun (WGS) entry which is preliminary data.</text>
</comment>
<dbReference type="Proteomes" id="UP000295063">
    <property type="component" value="Unassembled WGS sequence"/>
</dbReference>
<gene>
    <name evidence="2" type="ORF">EV210_107155</name>
</gene>
<keyword evidence="1" id="KW-0732">Signal</keyword>
<proteinExistence type="predicted"/>
<dbReference type="RefSeq" id="WP_132080512.1">
    <property type="nucleotide sequence ID" value="NZ_DAIMLW010000027.1"/>
</dbReference>
<feature type="chain" id="PRO_5039123002" evidence="1">
    <location>
        <begin position="33"/>
        <end position="126"/>
    </location>
</feature>
<organism evidence="2 3">
    <name type="scientific">Anaerospora hongkongensis</name>
    <dbReference type="NCBI Taxonomy" id="244830"/>
    <lineage>
        <taxon>Bacteria</taxon>
        <taxon>Bacillati</taxon>
        <taxon>Bacillota</taxon>
        <taxon>Negativicutes</taxon>
        <taxon>Selenomonadales</taxon>
        <taxon>Sporomusaceae</taxon>
        <taxon>Anaerospora</taxon>
    </lineage>
</organism>
<dbReference type="AlphaFoldDB" id="A0A4R1PZA8"/>
<accession>A0A4R1PZA8</accession>
<evidence type="ECO:0000313" key="2">
    <source>
        <dbReference type="EMBL" id="TCL36891.1"/>
    </source>
</evidence>
<name>A0A4R1PZA8_9FIRM</name>
<evidence type="ECO:0000313" key="3">
    <source>
        <dbReference type="Proteomes" id="UP000295063"/>
    </source>
</evidence>